<dbReference type="AlphaFoldDB" id="G8JUD6"/>
<dbReference type="OrthoDB" id="4151048at2759"/>
<dbReference type="GO" id="GO:0008270">
    <property type="term" value="F:zinc ion binding"/>
    <property type="evidence" value="ECO:0007669"/>
    <property type="project" value="InterPro"/>
</dbReference>
<dbReference type="PROSITE" id="PS00463">
    <property type="entry name" value="ZN2_CY6_FUNGAL_1"/>
    <property type="match status" value="1"/>
</dbReference>
<evidence type="ECO:0000313" key="11">
    <source>
        <dbReference type="Proteomes" id="UP000006790"/>
    </source>
</evidence>
<keyword evidence="5" id="KW-0238">DNA-binding</keyword>
<dbReference type="Gene3D" id="4.10.240.10">
    <property type="entry name" value="Zn(2)-C6 fungal-type DNA-binding domain"/>
    <property type="match status" value="1"/>
</dbReference>
<dbReference type="PROSITE" id="PS50048">
    <property type="entry name" value="ZN2_CY6_FUNGAL_2"/>
    <property type="match status" value="1"/>
</dbReference>
<dbReference type="EMBL" id="CP002502">
    <property type="protein sequence ID" value="AET40716.1"/>
    <property type="molecule type" value="Genomic_DNA"/>
</dbReference>
<dbReference type="GO" id="GO:0000981">
    <property type="term" value="F:DNA-binding transcription factor activity, RNA polymerase II-specific"/>
    <property type="evidence" value="ECO:0007669"/>
    <property type="project" value="InterPro"/>
</dbReference>
<evidence type="ECO:0000313" key="10">
    <source>
        <dbReference type="EMBL" id="AET40716.1"/>
    </source>
</evidence>
<dbReference type="OMA" id="FWCFQFL"/>
<feature type="region of interest" description="Disordered" evidence="8">
    <location>
        <begin position="97"/>
        <end position="128"/>
    </location>
</feature>
<name>G8JUD6_ERECY</name>
<comment type="subcellular location">
    <subcellularLocation>
        <location evidence="1">Nucleus</location>
    </subcellularLocation>
</comment>
<gene>
    <name evidence="10" type="ordered locus">Ecym_6340</name>
</gene>
<dbReference type="Proteomes" id="UP000006790">
    <property type="component" value="Chromosome 6"/>
</dbReference>
<protein>
    <recommendedName>
        <fullName evidence="9">Zn(2)-C6 fungal-type domain-containing protein</fullName>
    </recommendedName>
</protein>
<sequence>MLGKRKYGSFSSHEERTIELSSVKRSSQACDRCRLKKIKCDGVRPSCTSCKKIGYQCRTSDKLTRRGFPRGYTEMLEQEVIKLQRLYNSVRGSSGGAVQAVQAARPRDDGGGSTRADADTGAADTDAGFGHGCEDKAGNIGAVVDADPRQPPQHTQPLLPLPFVNDSFYYYTNYADGETYLGNAVWPTIVGGCRDKSVIPSDDGSLVQSLERTFQLDSTGVPAALARLYHNDISLARANIKSRVSAFLKEFSLIPLLYGNDWKARLKSIVSVGAGRRAGAGGGVGGRQHGGEDPTAMLAVVYIIQWNYSLFSPETLFNMTKLVCTLAGDMLSGMQVLLLGSYYFMSLPRQLTTRQSGSVGWTMQLMNLAFSQVLSQGLYVNYKKLVPVGGDGKGGDRKACGGGADEGAVVGEEGDEGVYETRLVAFWVFQFLSSLWSLLQGLPKTNFLSDEFQPPGIASLEVAALRPFQILLENMLQLDGCNLLQVLGMQNARYTYVVESFRHTLNHWKLYHNFRDHDLNEITVDNNDRIEIQLTLCYLLPRWLTEQGFPESHHLSSEILSLYYLLLANEQGSSATVTQPSVLKLIHFMPWDNWELIKRCFQNLSKVARDVDKYTFEKYRDLITNWSHLWYEDDPTYEEVMDRYNIKVGDRFGRPVTLVQIIQNVRNGVVAQVASANRPLLKPFRSPSTLSAGDPFNMFSNNTPVAENSPSQWFLMSAGLDLVSSDPTAVSAASAETATAMGSVGTLPNAIGACSFSTATAAMGNNATANYEPFPCLAEDDDGYVEDDESEEGDDRDDVLNFSSGPNHHTLFSHRVNARKLTGNNHVILENKHLMRSRNKSESETCDPNASTPIKDSGVPQLHYELVPDSLTTDVNGCRSHHTHNQHHILGGVEIGGKNNNNSSNSNGMQTGTATPRSLVDLLILPMAVGKKGSGDGITTPKDEDSVLRSNA</sequence>
<keyword evidence="6" id="KW-0804">Transcription</keyword>
<dbReference type="CDD" id="cd00067">
    <property type="entry name" value="GAL4"/>
    <property type="match status" value="1"/>
</dbReference>
<dbReference type="SMART" id="SM00066">
    <property type="entry name" value="GAL4"/>
    <property type="match status" value="1"/>
</dbReference>
<dbReference type="eggNOG" id="ENOG502QV6Q">
    <property type="taxonomic scope" value="Eukaryota"/>
</dbReference>
<dbReference type="PANTHER" id="PTHR47782:SF10">
    <property type="entry name" value="PROTEIN SIP4"/>
    <property type="match status" value="1"/>
</dbReference>
<keyword evidence="4" id="KW-0805">Transcription regulation</keyword>
<evidence type="ECO:0000256" key="3">
    <source>
        <dbReference type="ARBA" id="ARBA00022833"/>
    </source>
</evidence>
<evidence type="ECO:0000256" key="7">
    <source>
        <dbReference type="ARBA" id="ARBA00023242"/>
    </source>
</evidence>
<accession>G8JUD6</accession>
<keyword evidence="7" id="KW-0539">Nucleus</keyword>
<dbReference type="SUPFAM" id="SSF57701">
    <property type="entry name" value="Zn2/Cys6 DNA-binding domain"/>
    <property type="match status" value="1"/>
</dbReference>
<evidence type="ECO:0000256" key="2">
    <source>
        <dbReference type="ARBA" id="ARBA00022723"/>
    </source>
</evidence>
<dbReference type="HOGENOM" id="CLU_011307_0_0_1"/>
<dbReference type="InParanoid" id="G8JUD6"/>
<feature type="region of interest" description="Disordered" evidence="8">
    <location>
        <begin position="930"/>
        <end position="952"/>
    </location>
</feature>
<dbReference type="PANTHER" id="PTHR47782">
    <property type="entry name" value="ZN(II)2CYS6 TRANSCRIPTION FACTOR (EUROFUNG)-RELATED"/>
    <property type="match status" value="1"/>
</dbReference>
<evidence type="ECO:0000256" key="1">
    <source>
        <dbReference type="ARBA" id="ARBA00004123"/>
    </source>
</evidence>
<dbReference type="GO" id="GO:0005634">
    <property type="term" value="C:nucleus"/>
    <property type="evidence" value="ECO:0007669"/>
    <property type="project" value="UniProtKB-SubCell"/>
</dbReference>
<dbReference type="RefSeq" id="XP_003647533.1">
    <property type="nucleotide sequence ID" value="XM_003647485.1"/>
</dbReference>
<feature type="domain" description="Zn(2)-C6 fungal-type" evidence="9">
    <location>
        <begin position="29"/>
        <end position="59"/>
    </location>
</feature>
<evidence type="ECO:0000256" key="6">
    <source>
        <dbReference type="ARBA" id="ARBA00023163"/>
    </source>
</evidence>
<dbReference type="KEGG" id="erc:Ecym_6340"/>
<proteinExistence type="predicted"/>
<feature type="compositionally biased region" description="Low complexity" evidence="8">
    <location>
        <begin position="119"/>
        <end position="128"/>
    </location>
</feature>
<dbReference type="InterPro" id="IPR052202">
    <property type="entry name" value="Yeast_MetPath_Reg"/>
</dbReference>
<dbReference type="FunCoup" id="G8JUD6">
    <property type="interactions" value="227"/>
</dbReference>
<keyword evidence="3" id="KW-0862">Zinc</keyword>
<feature type="compositionally biased region" description="Basic and acidic residues" evidence="8">
    <location>
        <begin position="941"/>
        <end position="952"/>
    </location>
</feature>
<organism evidence="10 11">
    <name type="scientific">Eremothecium cymbalariae (strain CBS 270.75 / DBVPG 7215 / KCTC 17166 / NRRL Y-17582)</name>
    <name type="common">Yeast</name>
    <dbReference type="NCBI Taxonomy" id="931890"/>
    <lineage>
        <taxon>Eukaryota</taxon>
        <taxon>Fungi</taxon>
        <taxon>Dikarya</taxon>
        <taxon>Ascomycota</taxon>
        <taxon>Saccharomycotina</taxon>
        <taxon>Saccharomycetes</taxon>
        <taxon>Saccharomycetales</taxon>
        <taxon>Saccharomycetaceae</taxon>
        <taxon>Eremothecium</taxon>
    </lineage>
</organism>
<evidence type="ECO:0000256" key="4">
    <source>
        <dbReference type="ARBA" id="ARBA00023015"/>
    </source>
</evidence>
<dbReference type="GO" id="GO:0045944">
    <property type="term" value="P:positive regulation of transcription by RNA polymerase II"/>
    <property type="evidence" value="ECO:0007669"/>
    <property type="project" value="TreeGrafter"/>
</dbReference>
<feature type="region of interest" description="Disordered" evidence="8">
    <location>
        <begin position="836"/>
        <end position="857"/>
    </location>
</feature>
<keyword evidence="11" id="KW-1185">Reference proteome</keyword>
<evidence type="ECO:0000259" key="9">
    <source>
        <dbReference type="PROSITE" id="PS50048"/>
    </source>
</evidence>
<dbReference type="STRING" id="931890.G8JUD6"/>
<evidence type="ECO:0000256" key="8">
    <source>
        <dbReference type="SAM" id="MobiDB-lite"/>
    </source>
</evidence>
<dbReference type="GO" id="GO:0043565">
    <property type="term" value="F:sequence-specific DNA binding"/>
    <property type="evidence" value="ECO:0007669"/>
    <property type="project" value="TreeGrafter"/>
</dbReference>
<dbReference type="GeneID" id="11472314"/>
<evidence type="ECO:0000256" key="5">
    <source>
        <dbReference type="ARBA" id="ARBA00023125"/>
    </source>
</evidence>
<dbReference type="InterPro" id="IPR001138">
    <property type="entry name" value="Zn2Cys6_DnaBD"/>
</dbReference>
<dbReference type="InterPro" id="IPR036864">
    <property type="entry name" value="Zn2-C6_fun-type_DNA-bd_sf"/>
</dbReference>
<keyword evidence="2" id="KW-0479">Metal-binding</keyword>
<dbReference type="Pfam" id="PF00172">
    <property type="entry name" value="Zn_clus"/>
    <property type="match status" value="1"/>
</dbReference>
<reference evidence="11" key="1">
    <citation type="journal article" date="2012" name="G3 (Bethesda)">
        <title>Pichia sorbitophila, an interspecies yeast hybrid reveals early steps of genome resolution following polyploidization.</title>
        <authorList>
            <person name="Leh Louis V."/>
            <person name="Despons L."/>
            <person name="Friedrich A."/>
            <person name="Martin T."/>
            <person name="Durrens P."/>
            <person name="Casaregola S."/>
            <person name="Neuveglise C."/>
            <person name="Fairhead C."/>
            <person name="Marck C."/>
            <person name="Cruz J.A."/>
            <person name="Straub M.L."/>
            <person name="Kugler V."/>
            <person name="Sacerdot C."/>
            <person name="Uzunov Z."/>
            <person name="Thierry A."/>
            <person name="Weiss S."/>
            <person name="Bleykasten C."/>
            <person name="De Montigny J."/>
            <person name="Jacques N."/>
            <person name="Jung P."/>
            <person name="Lemaire M."/>
            <person name="Mallet S."/>
            <person name="Morel G."/>
            <person name="Richard G.F."/>
            <person name="Sarkar A."/>
            <person name="Savel G."/>
            <person name="Schacherer J."/>
            <person name="Seret M.L."/>
            <person name="Talla E."/>
            <person name="Samson G."/>
            <person name="Jubin C."/>
            <person name="Poulain J."/>
            <person name="Vacherie B."/>
            <person name="Barbe V."/>
            <person name="Pelletier E."/>
            <person name="Sherman D.J."/>
            <person name="Westhof E."/>
            <person name="Weissenbach J."/>
            <person name="Baret P.V."/>
            <person name="Wincker P."/>
            <person name="Gaillardin C."/>
            <person name="Dujon B."/>
            <person name="Souciet J.L."/>
        </authorList>
    </citation>
    <scope>NUCLEOTIDE SEQUENCE [LARGE SCALE GENOMIC DNA]</scope>
    <source>
        <strain evidence="11">CBS 270.75 / DBVPG 7215 / KCTC 17166 / NRRL Y-17582</strain>
    </source>
</reference>